<comment type="caution">
    <text evidence="1">The sequence shown here is derived from an EMBL/GenBank/DDBJ whole genome shotgun (WGS) entry which is preliminary data.</text>
</comment>
<proteinExistence type="predicted"/>
<dbReference type="Pfam" id="PF11306">
    <property type="entry name" value="DUF3108"/>
    <property type="match status" value="1"/>
</dbReference>
<evidence type="ECO:0000313" key="1">
    <source>
        <dbReference type="EMBL" id="MFC0592311.1"/>
    </source>
</evidence>
<sequence length="290" mass="30586">MPAGNGSSSADADLLVSKPSGPVSGPFNVASIEPPLSEQEASAAARLWAQGSDDAPVHVPRAAELTYLSLGSIGGQAFEVASTLAWRQDGRWYDIRWTLNVPRMGEQSRRASGVLTPQGLAPALAQWQGQGVDRQESRFDYDSQRVSFSATGAQAPLVAGTQDRLSALIQLGALLAADPARYPVGSAITLPAAHNQGVGVWRFAIVADETVPALGGKAVAAVHLSHIPTGDQSAQVDIWLGRALDYLPVRLRITEANGDHVDYELQTAYARPTPTTATRPVARTDAGHTP</sequence>
<dbReference type="RefSeq" id="WP_377481505.1">
    <property type="nucleotide sequence ID" value="NZ_JBHLTN010000014.1"/>
</dbReference>
<dbReference type="EMBL" id="JBHLTN010000014">
    <property type="protein sequence ID" value="MFC0592311.1"/>
    <property type="molecule type" value="Genomic_DNA"/>
</dbReference>
<organism evidence="1 2">
    <name type="scientific">Ottowia pentelensis</name>
    <dbReference type="NCBI Taxonomy" id="511108"/>
    <lineage>
        <taxon>Bacteria</taxon>
        <taxon>Pseudomonadati</taxon>
        <taxon>Pseudomonadota</taxon>
        <taxon>Betaproteobacteria</taxon>
        <taxon>Burkholderiales</taxon>
        <taxon>Comamonadaceae</taxon>
        <taxon>Ottowia</taxon>
    </lineage>
</organism>
<evidence type="ECO:0000313" key="2">
    <source>
        <dbReference type="Proteomes" id="UP001589834"/>
    </source>
</evidence>
<gene>
    <name evidence="1" type="ORF">ACFFGG_07060</name>
</gene>
<dbReference type="Proteomes" id="UP001589834">
    <property type="component" value="Unassembled WGS sequence"/>
</dbReference>
<name>A0ABV6PR44_9BURK</name>
<protein>
    <submittedName>
        <fullName evidence="1">DUF3108 domain-containing protein</fullName>
    </submittedName>
</protein>
<keyword evidence="2" id="KW-1185">Reference proteome</keyword>
<accession>A0ABV6PR44</accession>
<dbReference type="InterPro" id="IPR021457">
    <property type="entry name" value="DUF3108"/>
</dbReference>
<reference evidence="1 2" key="1">
    <citation type="submission" date="2024-09" db="EMBL/GenBank/DDBJ databases">
        <authorList>
            <person name="Sun Q."/>
            <person name="Mori K."/>
        </authorList>
    </citation>
    <scope>NUCLEOTIDE SEQUENCE [LARGE SCALE GENOMIC DNA]</scope>
    <source>
        <strain evidence="1 2">NCAIM B.02336</strain>
    </source>
</reference>